<evidence type="ECO:0000256" key="1">
    <source>
        <dbReference type="SAM" id="Phobius"/>
    </source>
</evidence>
<sequence>MRPFWCCVKTCFVHKMGAPDPRAGSCRPALRATVFPEQCTGGATSVLSRSGLPSFPLRASSRPSTRSQILRSSAPFSTSSLCMLLLLLGISVLRDACLCAATGGELTATQEVDSFFDEGKATLFPLSPIASSWFTTVDEEVSSDDIDGGFARAMHARTGLGRLETEPKKRVARGASVESNNGKKTAVGVEAAARLWETAKASNMLFAPSASELASPANTIEYSEGIESAGAEGTDESAARRGQDVPLITPAARGIGKQISPAVAGLTGVAVEAQADVQTPLVDLNATLHRSQRIHANVAEMNAGAETAATAELLHKGSQTEGADLNPHLARQLRKSLLQQRRQARKFKEMSVESTLRVRLSNRRSAMPTTRLFRALEWGSQFLVVFAALLLYIVYTKVMARRRSDALFAEQIEKFQERGRDLAKVDHE</sequence>
<proteinExistence type="predicted"/>
<comment type="caution">
    <text evidence="2">The sequence shown here is derived from an EMBL/GenBank/DDBJ whole genome shotgun (WGS) entry which is preliminary data.</text>
</comment>
<keyword evidence="1" id="KW-0472">Membrane</keyword>
<dbReference type="OrthoDB" id="10353802at2759"/>
<evidence type="ECO:0000313" key="3">
    <source>
        <dbReference type="Proteomes" id="UP000028828"/>
    </source>
</evidence>
<keyword evidence="1" id="KW-1133">Transmembrane helix</keyword>
<name>A0A086J792_TOXGO</name>
<protein>
    <submittedName>
        <fullName evidence="2">Putative transmembrane protein</fullName>
    </submittedName>
</protein>
<dbReference type="AlphaFoldDB" id="A0A086J792"/>
<feature type="transmembrane region" description="Helical" evidence="1">
    <location>
        <begin position="378"/>
        <end position="395"/>
    </location>
</feature>
<dbReference type="Proteomes" id="UP000028828">
    <property type="component" value="Unassembled WGS sequence"/>
</dbReference>
<gene>
    <name evidence="2" type="ORF">TGP89_276980</name>
</gene>
<dbReference type="EMBL" id="AEYI02002506">
    <property type="protein sequence ID" value="KFG28010.1"/>
    <property type="molecule type" value="Genomic_DNA"/>
</dbReference>
<reference evidence="2 3" key="1">
    <citation type="submission" date="2014-03" db="EMBL/GenBank/DDBJ databases">
        <authorList>
            <person name="Sibley D."/>
            <person name="Venepally P."/>
            <person name="Karamycheva S."/>
            <person name="Hadjithomas M."/>
            <person name="Khan A."/>
            <person name="Brunk B."/>
            <person name="Roos D."/>
            <person name="Caler E."/>
            <person name="Lorenzi H."/>
        </authorList>
    </citation>
    <scope>NUCLEOTIDE SEQUENCE [LARGE SCALE GENOMIC DNA]</scope>
    <source>
        <strain evidence="3">p89</strain>
    </source>
</reference>
<organism evidence="2 3">
    <name type="scientific">Toxoplasma gondii p89</name>
    <dbReference type="NCBI Taxonomy" id="943119"/>
    <lineage>
        <taxon>Eukaryota</taxon>
        <taxon>Sar</taxon>
        <taxon>Alveolata</taxon>
        <taxon>Apicomplexa</taxon>
        <taxon>Conoidasida</taxon>
        <taxon>Coccidia</taxon>
        <taxon>Eucoccidiorida</taxon>
        <taxon>Eimeriorina</taxon>
        <taxon>Sarcocystidae</taxon>
        <taxon>Toxoplasma</taxon>
    </lineage>
</organism>
<keyword evidence="1 2" id="KW-0812">Transmembrane</keyword>
<accession>A0A086J792</accession>
<dbReference type="VEuPathDB" id="ToxoDB:TGP89_276980"/>
<evidence type="ECO:0000313" key="2">
    <source>
        <dbReference type="EMBL" id="KFG28010.1"/>
    </source>
</evidence>